<dbReference type="GO" id="GO:0005874">
    <property type="term" value="C:microtubule"/>
    <property type="evidence" value="ECO:0007669"/>
    <property type="project" value="TreeGrafter"/>
</dbReference>
<dbReference type="eggNOG" id="KOG0246">
    <property type="taxonomic scope" value="Eukaryota"/>
</dbReference>
<dbReference type="InterPro" id="IPR001752">
    <property type="entry name" value="Kinesin_motor_dom"/>
</dbReference>
<name>A0A0D3IMV1_EMIH1</name>
<dbReference type="PRINTS" id="PR00380">
    <property type="entry name" value="KINESINHEAVY"/>
</dbReference>
<dbReference type="SMART" id="SM00129">
    <property type="entry name" value="KISc"/>
    <property type="match status" value="1"/>
</dbReference>
<dbReference type="GeneID" id="17258828"/>
<dbReference type="EnsemblProtists" id="EOD12586">
    <property type="protein sequence ID" value="EOD12586"/>
    <property type="gene ID" value="EMIHUDRAFT_452132"/>
</dbReference>
<dbReference type="InterPro" id="IPR036961">
    <property type="entry name" value="Kinesin_motor_dom_sf"/>
</dbReference>
<dbReference type="GO" id="GO:0005819">
    <property type="term" value="C:spindle"/>
    <property type="evidence" value="ECO:0007669"/>
    <property type="project" value="TreeGrafter"/>
</dbReference>
<dbReference type="RefSeq" id="XP_005765015.1">
    <property type="nucleotide sequence ID" value="XM_005764958.1"/>
</dbReference>
<evidence type="ECO:0000259" key="3">
    <source>
        <dbReference type="PROSITE" id="PS50067"/>
    </source>
</evidence>
<feature type="compositionally biased region" description="Polar residues" evidence="2">
    <location>
        <begin position="178"/>
        <end position="188"/>
    </location>
</feature>
<dbReference type="GO" id="GO:0005524">
    <property type="term" value="F:ATP binding"/>
    <property type="evidence" value="ECO:0007669"/>
    <property type="project" value="UniProtKB-UniRule"/>
</dbReference>
<keyword evidence="1" id="KW-0067">ATP-binding</keyword>
<dbReference type="SUPFAM" id="SSF52540">
    <property type="entry name" value="P-loop containing nucleoside triphosphate hydrolases"/>
    <property type="match status" value="1"/>
</dbReference>
<dbReference type="KEGG" id="ehx:EMIHUDRAFT_452132"/>
<feature type="compositionally biased region" description="Low complexity" evidence="2">
    <location>
        <begin position="31"/>
        <end position="41"/>
    </location>
</feature>
<dbReference type="PANTHER" id="PTHR24115:SF0">
    <property type="entry name" value="FI21273P1-RELATED"/>
    <property type="match status" value="1"/>
</dbReference>
<keyword evidence="5" id="KW-1185">Reference proteome</keyword>
<sequence>MKPDLVTSPHISPYLPLEARPGADSAPPPLALARAPAHASSRLLMPPSREQVRMYLRHTAMSPSGGALGEGAAGEEVYRLAAHPLVEHALSGGQATLLTYGQTGSGKTYTIEQVFSLASPLLAARARHGARGSAAPLRVSAVEVLGRRCVDLLSGSPCQPLAAAEGGIELKGATLRQATGANATSSRSHMARLERAHSPARPPPPPGATEAGAAALDGGAGFGVCSVAQLHPHKSTVFAVHERQREGAEINTSLHALKNCVRAFAERARSGRAARMPFRDALLTRRAVSRSGEVVAERWWLRGDSCQLAVLGCVSPASAATEHSLSTLRTVMELAGGGEGRSEAAARGSLVRVLVLAPPVVLGVDNCGG</sequence>
<organism evidence="4 5">
    <name type="scientific">Emiliania huxleyi (strain CCMP1516)</name>
    <dbReference type="NCBI Taxonomy" id="280463"/>
    <lineage>
        <taxon>Eukaryota</taxon>
        <taxon>Haptista</taxon>
        <taxon>Haptophyta</taxon>
        <taxon>Prymnesiophyceae</taxon>
        <taxon>Isochrysidales</taxon>
        <taxon>Noelaerhabdaceae</taxon>
        <taxon>Emiliania</taxon>
    </lineage>
</organism>
<feature type="region of interest" description="Disordered" evidence="2">
    <location>
        <begin position="1"/>
        <end position="41"/>
    </location>
</feature>
<dbReference type="PANTHER" id="PTHR24115">
    <property type="entry name" value="KINESIN-RELATED"/>
    <property type="match status" value="1"/>
</dbReference>
<dbReference type="GO" id="GO:0003777">
    <property type="term" value="F:microtubule motor activity"/>
    <property type="evidence" value="ECO:0007669"/>
    <property type="project" value="InterPro"/>
</dbReference>
<dbReference type="GO" id="GO:0016887">
    <property type="term" value="F:ATP hydrolysis activity"/>
    <property type="evidence" value="ECO:0007669"/>
    <property type="project" value="TreeGrafter"/>
</dbReference>
<reference evidence="5" key="1">
    <citation type="journal article" date="2013" name="Nature">
        <title>Pan genome of the phytoplankton Emiliania underpins its global distribution.</title>
        <authorList>
            <person name="Read B.A."/>
            <person name="Kegel J."/>
            <person name="Klute M.J."/>
            <person name="Kuo A."/>
            <person name="Lefebvre S.C."/>
            <person name="Maumus F."/>
            <person name="Mayer C."/>
            <person name="Miller J."/>
            <person name="Monier A."/>
            <person name="Salamov A."/>
            <person name="Young J."/>
            <person name="Aguilar M."/>
            <person name="Claverie J.M."/>
            <person name="Frickenhaus S."/>
            <person name="Gonzalez K."/>
            <person name="Herman E.K."/>
            <person name="Lin Y.C."/>
            <person name="Napier J."/>
            <person name="Ogata H."/>
            <person name="Sarno A.F."/>
            <person name="Shmutz J."/>
            <person name="Schroeder D."/>
            <person name="de Vargas C."/>
            <person name="Verret F."/>
            <person name="von Dassow P."/>
            <person name="Valentin K."/>
            <person name="Van de Peer Y."/>
            <person name="Wheeler G."/>
            <person name="Dacks J.B."/>
            <person name="Delwiche C.F."/>
            <person name="Dyhrman S.T."/>
            <person name="Glockner G."/>
            <person name="John U."/>
            <person name="Richards T."/>
            <person name="Worden A.Z."/>
            <person name="Zhang X."/>
            <person name="Grigoriev I.V."/>
            <person name="Allen A.E."/>
            <person name="Bidle K."/>
            <person name="Borodovsky M."/>
            <person name="Bowler C."/>
            <person name="Brownlee C."/>
            <person name="Cock J.M."/>
            <person name="Elias M."/>
            <person name="Gladyshev V.N."/>
            <person name="Groth M."/>
            <person name="Guda C."/>
            <person name="Hadaegh A."/>
            <person name="Iglesias-Rodriguez M.D."/>
            <person name="Jenkins J."/>
            <person name="Jones B.M."/>
            <person name="Lawson T."/>
            <person name="Leese F."/>
            <person name="Lindquist E."/>
            <person name="Lobanov A."/>
            <person name="Lomsadze A."/>
            <person name="Malik S.B."/>
            <person name="Marsh M.E."/>
            <person name="Mackinder L."/>
            <person name="Mock T."/>
            <person name="Mueller-Roeber B."/>
            <person name="Pagarete A."/>
            <person name="Parker M."/>
            <person name="Probert I."/>
            <person name="Quesneville H."/>
            <person name="Raines C."/>
            <person name="Rensing S.A."/>
            <person name="Riano-Pachon D.M."/>
            <person name="Richier S."/>
            <person name="Rokitta S."/>
            <person name="Shiraiwa Y."/>
            <person name="Soanes D.M."/>
            <person name="van der Giezen M."/>
            <person name="Wahlund T.M."/>
            <person name="Williams B."/>
            <person name="Wilson W."/>
            <person name="Wolfe G."/>
            <person name="Wurch L.L."/>
        </authorList>
    </citation>
    <scope>NUCLEOTIDE SEQUENCE</scope>
</reference>
<keyword evidence="1" id="KW-0505">Motor protein</keyword>
<proteinExistence type="inferred from homology"/>
<dbReference type="InterPro" id="IPR027417">
    <property type="entry name" value="P-loop_NTPase"/>
</dbReference>
<dbReference type="STRING" id="2903.R1DP21"/>
<evidence type="ECO:0000256" key="2">
    <source>
        <dbReference type="SAM" id="MobiDB-lite"/>
    </source>
</evidence>
<dbReference type="AlphaFoldDB" id="A0A0D3IMV1"/>
<dbReference type="PaxDb" id="2903-EOD12586"/>
<dbReference type="Proteomes" id="UP000013827">
    <property type="component" value="Unassembled WGS sequence"/>
</dbReference>
<protein>
    <recommendedName>
        <fullName evidence="3">Kinesin motor domain-containing protein</fullName>
    </recommendedName>
</protein>
<dbReference type="HOGENOM" id="CLU_751069_0_0_1"/>
<accession>A0A0D3IMV1</accession>
<dbReference type="PROSITE" id="PS50067">
    <property type="entry name" value="KINESIN_MOTOR_2"/>
    <property type="match status" value="1"/>
</dbReference>
<evidence type="ECO:0000313" key="4">
    <source>
        <dbReference type="EnsemblProtists" id="EOD12586"/>
    </source>
</evidence>
<feature type="domain" description="Kinesin motor" evidence="3">
    <location>
        <begin position="27"/>
        <end position="337"/>
    </location>
</feature>
<dbReference type="Gene3D" id="3.40.850.10">
    <property type="entry name" value="Kinesin motor domain"/>
    <property type="match status" value="2"/>
</dbReference>
<reference evidence="4" key="2">
    <citation type="submission" date="2024-10" db="UniProtKB">
        <authorList>
            <consortium name="EnsemblProtists"/>
        </authorList>
    </citation>
    <scope>IDENTIFICATION</scope>
</reference>
<dbReference type="GO" id="GO:0005871">
    <property type="term" value="C:kinesin complex"/>
    <property type="evidence" value="ECO:0007669"/>
    <property type="project" value="TreeGrafter"/>
</dbReference>
<dbReference type="GO" id="GO:0007018">
    <property type="term" value="P:microtubule-based movement"/>
    <property type="evidence" value="ECO:0007669"/>
    <property type="project" value="InterPro"/>
</dbReference>
<dbReference type="InterPro" id="IPR027640">
    <property type="entry name" value="Kinesin-like_fam"/>
</dbReference>
<dbReference type="Pfam" id="PF00225">
    <property type="entry name" value="Kinesin"/>
    <property type="match status" value="2"/>
</dbReference>
<dbReference type="GO" id="GO:0008017">
    <property type="term" value="F:microtubule binding"/>
    <property type="evidence" value="ECO:0007669"/>
    <property type="project" value="InterPro"/>
</dbReference>
<feature type="region of interest" description="Disordered" evidence="2">
    <location>
        <begin position="178"/>
        <end position="213"/>
    </location>
</feature>
<keyword evidence="1" id="KW-0547">Nucleotide-binding</keyword>
<evidence type="ECO:0000256" key="1">
    <source>
        <dbReference type="PROSITE-ProRule" id="PRU00283"/>
    </source>
</evidence>
<evidence type="ECO:0000313" key="5">
    <source>
        <dbReference type="Proteomes" id="UP000013827"/>
    </source>
</evidence>
<comment type="similarity">
    <text evidence="1">Belongs to the TRAFAC class myosin-kinesin ATPase superfamily. Kinesin family.</text>
</comment>
<feature type="binding site" evidence="1">
    <location>
        <begin position="101"/>
        <end position="108"/>
    </location>
    <ligand>
        <name>ATP</name>
        <dbReference type="ChEBI" id="CHEBI:30616"/>
    </ligand>
</feature>